<dbReference type="Pfam" id="PF20152">
    <property type="entry name" value="DUF6534"/>
    <property type="match status" value="1"/>
</dbReference>
<dbReference type="PANTHER" id="PTHR40465:SF1">
    <property type="entry name" value="DUF6534 DOMAIN-CONTAINING PROTEIN"/>
    <property type="match status" value="1"/>
</dbReference>
<keyword evidence="1" id="KW-0472">Membrane</keyword>
<dbReference type="PANTHER" id="PTHR40465">
    <property type="entry name" value="CHROMOSOME 1, WHOLE GENOME SHOTGUN SEQUENCE"/>
    <property type="match status" value="1"/>
</dbReference>
<proteinExistence type="predicted"/>
<feature type="transmembrane region" description="Helical" evidence="1">
    <location>
        <begin position="181"/>
        <end position="201"/>
    </location>
</feature>
<name>A0A4S8KNJ6_DENBC</name>
<keyword evidence="4" id="KW-1185">Reference proteome</keyword>
<dbReference type="InterPro" id="IPR045339">
    <property type="entry name" value="DUF6534"/>
</dbReference>
<accession>A0A4S8KNJ6</accession>
<protein>
    <recommendedName>
        <fullName evidence="2">DUF6534 domain-containing protein</fullName>
    </recommendedName>
</protein>
<gene>
    <name evidence="3" type="ORF">K435DRAFT_702890</name>
</gene>
<keyword evidence="1" id="KW-1133">Transmembrane helix</keyword>
<keyword evidence="1" id="KW-0812">Transmembrane</keyword>
<feature type="transmembrane region" description="Helical" evidence="1">
    <location>
        <begin position="84"/>
        <end position="104"/>
    </location>
</feature>
<evidence type="ECO:0000313" key="3">
    <source>
        <dbReference type="EMBL" id="THU77207.1"/>
    </source>
</evidence>
<feature type="transmembrane region" description="Helical" evidence="1">
    <location>
        <begin position="50"/>
        <end position="72"/>
    </location>
</feature>
<sequence>VAWLQAFFYFNNYQNDSFYLRYAVLLVIFFDTTHQILISHTAYSYLVTNFNNPIFLTTCVWFCLVASFLYIVDLFSHSFLASRVWRCMLSLHICIPHFMILVVAEFGMVPHFCIRLPGSNLCLVKINTFEELKELRGLSISVNALAAIGDVLIACSLIVLLQKSKTGFKRSDTMINKLILFTVHTGSITTLFAISSLISITVAPNTFVYIFFFFCIGRLYTNSFLATLNARHAIRNIGKTADTTSNISLTRLFGKKTIGTAQVGFPCLIIEDLSHVL</sequence>
<feature type="transmembrane region" description="Helical" evidence="1">
    <location>
        <begin position="207"/>
        <end position="228"/>
    </location>
</feature>
<organism evidence="3 4">
    <name type="scientific">Dendrothele bispora (strain CBS 962.96)</name>
    <dbReference type="NCBI Taxonomy" id="1314807"/>
    <lineage>
        <taxon>Eukaryota</taxon>
        <taxon>Fungi</taxon>
        <taxon>Dikarya</taxon>
        <taxon>Basidiomycota</taxon>
        <taxon>Agaricomycotina</taxon>
        <taxon>Agaricomycetes</taxon>
        <taxon>Agaricomycetidae</taxon>
        <taxon>Agaricales</taxon>
        <taxon>Agaricales incertae sedis</taxon>
        <taxon>Dendrothele</taxon>
    </lineage>
</organism>
<feature type="domain" description="DUF6534" evidence="2">
    <location>
        <begin position="146"/>
        <end position="232"/>
    </location>
</feature>
<dbReference type="Proteomes" id="UP000297245">
    <property type="component" value="Unassembled WGS sequence"/>
</dbReference>
<evidence type="ECO:0000259" key="2">
    <source>
        <dbReference type="Pfam" id="PF20152"/>
    </source>
</evidence>
<dbReference type="AlphaFoldDB" id="A0A4S8KNJ6"/>
<dbReference type="OrthoDB" id="3263055at2759"/>
<reference evidence="3 4" key="1">
    <citation type="journal article" date="2019" name="Nat. Ecol. Evol.">
        <title>Megaphylogeny resolves global patterns of mushroom evolution.</title>
        <authorList>
            <person name="Varga T."/>
            <person name="Krizsan K."/>
            <person name="Foldi C."/>
            <person name="Dima B."/>
            <person name="Sanchez-Garcia M."/>
            <person name="Sanchez-Ramirez S."/>
            <person name="Szollosi G.J."/>
            <person name="Szarkandi J.G."/>
            <person name="Papp V."/>
            <person name="Albert L."/>
            <person name="Andreopoulos W."/>
            <person name="Angelini C."/>
            <person name="Antonin V."/>
            <person name="Barry K.W."/>
            <person name="Bougher N.L."/>
            <person name="Buchanan P."/>
            <person name="Buyck B."/>
            <person name="Bense V."/>
            <person name="Catcheside P."/>
            <person name="Chovatia M."/>
            <person name="Cooper J."/>
            <person name="Damon W."/>
            <person name="Desjardin D."/>
            <person name="Finy P."/>
            <person name="Geml J."/>
            <person name="Haridas S."/>
            <person name="Hughes K."/>
            <person name="Justo A."/>
            <person name="Karasinski D."/>
            <person name="Kautmanova I."/>
            <person name="Kiss B."/>
            <person name="Kocsube S."/>
            <person name="Kotiranta H."/>
            <person name="LaButti K.M."/>
            <person name="Lechner B.E."/>
            <person name="Liimatainen K."/>
            <person name="Lipzen A."/>
            <person name="Lukacs Z."/>
            <person name="Mihaltcheva S."/>
            <person name="Morgado L.N."/>
            <person name="Niskanen T."/>
            <person name="Noordeloos M.E."/>
            <person name="Ohm R.A."/>
            <person name="Ortiz-Santana B."/>
            <person name="Ovrebo C."/>
            <person name="Racz N."/>
            <person name="Riley R."/>
            <person name="Savchenko A."/>
            <person name="Shiryaev A."/>
            <person name="Soop K."/>
            <person name="Spirin V."/>
            <person name="Szebenyi C."/>
            <person name="Tomsovsky M."/>
            <person name="Tulloss R.E."/>
            <person name="Uehling J."/>
            <person name="Grigoriev I.V."/>
            <person name="Vagvolgyi C."/>
            <person name="Papp T."/>
            <person name="Martin F.M."/>
            <person name="Miettinen O."/>
            <person name="Hibbett D.S."/>
            <person name="Nagy L.G."/>
        </authorList>
    </citation>
    <scope>NUCLEOTIDE SEQUENCE [LARGE SCALE GENOMIC DNA]</scope>
    <source>
        <strain evidence="3 4">CBS 962.96</strain>
    </source>
</reference>
<evidence type="ECO:0000313" key="4">
    <source>
        <dbReference type="Proteomes" id="UP000297245"/>
    </source>
</evidence>
<feature type="non-terminal residue" evidence="3">
    <location>
        <position position="1"/>
    </location>
</feature>
<dbReference type="EMBL" id="ML180513">
    <property type="protein sequence ID" value="THU77207.1"/>
    <property type="molecule type" value="Genomic_DNA"/>
</dbReference>
<feature type="transmembrane region" description="Helical" evidence="1">
    <location>
        <begin position="140"/>
        <end position="161"/>
    </location>
</feature>
<feature type="transmembrane region" description="Helical" evidence="1">
    <location>
        <begin position="18"/>
        <end position="38"/>
    </location>
</feature>
<evidence type="ECO:0000256" key="1">
    <source>
        <dbReference type="SAM" id="Phobius"/>
    </source>
</evidence>